<reference evidence="2" key="1">
    <citation type="submission" date="2018-05" db="EMBL/GenBank/DDBJ databases">
        <authorList>
            <person name="Lanie J.A."/>
            <person name="Ng W.-L."/>
            <person name="Kazmierczak K.M."/>
            <person name="Andrzejewski T.M."/>
            <person name="Davidsen T.M."/>
            <person name="Wayne K.J."/>
            <person name="Tettelin H."/>
            <person name="Glass J.I."/>
            <person name="Rusch D."/>
            <person name="Podicherti R."/>
            <person name="Tsui H.-C.T."/>
            <person name="Winkler M.E."/>
        </authorList>
    </citation>
    <scope>NUCLEOTIDE SEQUENCE</scope>
</reference>
<evidence type="ECO:0000256" key="1">
    <source>
        <dbReference type="SAM" id="MobiDB-lite"/>
    </source>
</evidence>
<evidence type="ECO:0000313" key="2">
    <source>
        <dbReference type="EMBL" id="SVC89041.1"/>
    </source>
</evidence>
<dbReference type="AlphaFoldDB" id="A0A382QXI1"/>
<accession>A0A382QXI1</accession>
<feature type="region of interest" description="Disordered" evidence="1">
    <location>
        <begin position="258"/>
        <end position="279"/>
    </location>
</feature>
<name>A0A382QXI1_9ZZZZ</name>
<organism evidence="2">
    <name type="scientific">marine metagenome</name>
    <dbReference type="NCBI Taxonomy" id="408172"/>
    <lineage>
        <taxon>unclassified sequences</taxon>
        <taxon>metagenomes</taxon>
        <taxon>ecological metagenomes</taxon>
    </lineage>
</organism>
<proteinExistence type="predicted"/>
<gene>
    <name evidence="2" type="ORF">METZ01_LOCUS341895</name>
</gene>
<feature type="non-terminal residue" evidence="2">
    <location>
        <position position="1"/>
    </location>
</feature>
<dbReference type="EMBL" id="UINC01116950">
    <property type="protein sequence ID" value="SVC89041.1"/>
    <property type="molecule type" value="Genomic_DNA"/>
</dbReference>
<feature type="non-terminal residue" evidence="2">
    <location>
        <position position="279"/>
    </location>
</feature>
<protein>
    <submittedName>
        <fullName evidence="2">Uncharacterized protein</fullName>
    </submittedName>
</protein>
<sequence length="279" mass="32534">VPQARRPLTYEHGGITHKGEIRTTTRKGLELQRISKGLDFLILCKEGKNRCKISDLSNNLGSEWKVERLKDGGSENYKKHEILRDFGSYCWAHKGWDKRKKSEWDQYKEFSKDIFHLLGERILDHEDQAGVWRLVGDETFREDDTILLYIWTVIPPNSGLKSEFNFHSSDGDHRRTKRILKQLIKSRIRIHVFEGPNEQNEADYTQRILSFTIPVMMDIIRTQIEDRGPDKVPLRIIVEGYKSGTSKWGERTPFEARYSEKADTGFGPNFPKSQSIPVR</sequence>